<protein>
    <recommendedName>
        <fullName evidence="2">Tyrosine-protein phosphatase domain-containing protein</fullName>
    </recommendedName>
</protein>
<organism evidence="3 4">
    <name type="scientific">Necator americanus</name>
    <name type="common">Human hookworm</name>
    <dbReference type="NCBI Taxonomy" id="51031"/>
    <lineage>
        <taxon>Eukaryota</taxon>
        <taxon>Metazoa</taxon>
        <taxon>Ecdysozoa</taxon>
        <taxon>Nematoda</taxon>
        <taxon>Chromadorea</taxon>
        <taxon>Rhabditida</taxon>
        <taxon>Rhabditina</taxon>
        <taxon>Rhabditomorpha</taxon>
        <taxon>Strongyloidea</taxon>
        <taxon>Ancylostomatidae</taxon>
        <taxon>Bunostominae</taxon>
        <taxon>Necator</taxon>
    </lineage>
</organism>
<evidence type="ECO:0000256" key="1">
    <source>
        <dbReference type="SAM" id="MobiDB-lite"/>
    </source>
</evidence>
<dbReference type="Gene3D" id="3.90.190.10">
    <property type="entry name" value="Protein tyrosine phosphatase superfamily"/>
    <property type="match status" value="1"/>
</dbReference>
<gene>
    <name evidence="3" type="primary">Necator_chrI.g813</name>
    <name evidence="3" type="ORF">RB195_004690</name>
</gene>
<feature type="region of interest" description="Disordered" evidence="1">
    <location>
        <begin position="26"/>
        <end position="143"/>
    </location>
</feature>
<dbReference type="CDD" id="cd00047">
    <property type="entry name" value="PTPc"/>
    <property type="match status" value="1"/>
</dbReference>
<dbReference type="InterPro" id="IPR000242">
    <property type="entry name" value="PTP_cat"/>
</dbReference>
<feature type="domain" description="Tyrosine-protein phosphatase" evidence="2">
    <location>
        <begin position="187"/>
        <end position="412"/>
    </location>
</feature>
<dbReference type="SMART" id="SM00194">
    <property type="entry name" value="PTPc"/>
    <property type="match status" value="1"/>
</dbReference>
<feature type="compositionally biased region" description="Basic and acidic residues" evidence="1">
    <location>
        <begin position="126"/>
        <end position="143"/>
    </location>
</feature>
<evidence type="ECO:0000313" key="3">
    <source>
        <dbReference type="EMBL" id="KAK6726515.1"/>
    </source>
</evidence>
<feature type="compositionally biased region" description="Low complexity" evidence="1">
    <location>
        <begin position="44"/>
        <end position="54"/>
    </location>
</feature>
<dbReference type="InterPro" id="IPR052782">
    <property type="entry name" value="Oocyte-zygote_transition_reg"/>
</dbReference>
<dbReference type="Pfam" id="PF00102">
    <property type="entry name" value="Y_phosphatase"/>
    <property type="match status" value="1"/>
</dbReference>
<evidence type="ECO:0000259" key="2">
    <source>
        <dbReference type="PROSITE" id="PS50055"/>
    </source>
</evidence>
<feature type="compositionally biased region" description="Low complexity" evidence="1">
    <location>
        <begin position="75"/>
        <end position="125"/>
    </location>
</feature>
<dbReference type="Proteomes" id="UP001303046">
    <property type="component" value="Unassembled WGS sequence"/>
</dbReference>
<proteinExistence type="predicted"/>
<feature type="compositionally biased region" description="Low complexity" evidence="1">
    <location>
        <begin position="26"/>
        <end position="37"/>
    </location>
</feature>
<keyword evidence="4" id="KW-1185">Reference proteome</keyword>
<dbReference type="SUPFAM" id="SSF52799">
    <property type="entry name" value="(Phosphotyrosine protein) phosphatases II"/>
    <property type="match status" value="1"/>
</dbReference>
<dbReference type="PANTHER" id="PTHR46163:SF15">
    <property type="entry name" value="TYROSINE-PROTEIN PHOSPHATASE DOMAIN-CONTAINING PROTEIN"/>
    <property type="match status" value="1"/>
</dbReference>
<dbReference type="PRINTS" id="PR00700">
    <property type="entry name" value="PRTYPHPHTASE"/>
</dbReference>
<accession>A0ABR1BMC9</accession>
<comment type="caution">
    <text evidence="3">The sequence shown here is derived from an EMBL/GenBank/DDBJ whole genome shotgun (WGS) entry which is preliminary data.</text>
</comment>
<dbReference type="SMART" id="SM00404">
    <property type="entry name" value="PTPc_motif"/>
    <property type="match status" value="1"/>
</dbReference>
<dbReference type="PANTHER" id="PTHR46163">
    <property type="entry name" value="TYROSINE-PROTEIN PHOSPHATASE-RELATED"/>
    <property type="match status" value="1"/>
</dbReference>
<sequence length="448" mass="50503">MLLKTVCHEIDDVMISMGQYRAQVTPSTTATTTPTTTNLQQGVQQDHPPQAAPQHRPPAPVDSGGPPAQQQEIVIPPSTATTTTTSGTTAPGTTTMGPTGSTTTGATTTTTTMPTTTISPTPGTTEKTDEVTKKEGRDERGGCDKAQKWRTYMEKALECGAEGMLTEFRLIRGHIPPFCTRQGFDANFEKNRFEDVVCVDQSRVQLNSGSYIHASWVNITANRKDILTQLPLPESGSEFWQMILDTDIQAILLILTHAEFNMFHANSVFPGEQDFLHFKDSHIRVGEFKRVIIDRDWSLHVISVRNSEKRRFIHMHHYTGWTHGKQPVRILDLWQIQSVFRRYHHPHVYMSLSGCGRAGTYAAFEIAHERLHSDNFQKLNIMDCVCRARNGRMHSVQRTIQMQTIHAAIMEHIMGNKFATTLPPNLVQKYEEFSSRFNRCAELQQDLL</sequence>
<dbReference type="InterPro" id="IPR003595">
    <property type="entry name" value="Tyr_Pase_cat"/>
</dbReference>
<dbReference type="EMBL" id="JAVFWL010000001">
    <property type="protein sequence ID" value="KAK6726515.1"/>
    <property type="molecule type" value="Genomic_DNA"/>
</dbReference>
<dbReference type="InterPro" id="IPR029021">
    <property type="entry name" value="Prot-tyrosine_phosphatase-like"/>
</dbReference>
<dbReference type="PROSITE" id="PS50055">
    <property type="entry name" value="TYR_PHOSPHATASE_PTP"/>
    <property type="match status" value="1"/>
</dbReference>
<evidence type="ECO:0000313" key="4">
    <source>
        <dbReference type="Proteomes" id="UP001303046"/>
    </source>
</evidence>
<reference evidence="3 4" key="1">
    <citation type="submission" date="2023-08" db="EMBL/GenBank/DDBJ databases">
        <title>A Necator americanus chromosomal reference genome.</title>
        <authorList>
            <person name="Ilik V."/>
            <person name="Petrzelkova K.J."/>
            <person name="Pardy F."/>
            <person name="Fuh T."/>
            <person name="Niatou-Singa F.S."/>
            <person name="Gouil Q."/>
            <person name="Baker L."/>
            <person name="Ritchie M.E."/>
            <person name="Jex A.R."/>
            <person name="Gazzola D."/>
            <person name="Li H."/>
            <person name="Toshio Fujiwara R."/>
            <person name="Zhan B."/>
            <person name="Aroian R.V."/>
            <person name="Pafco B."/>
            <person name="Schwarz E.M."/>
        </authorList>
    </citation>
    <scope>NUCLEOTIDE SEQUENCE [LARGE SCALE GENOMIC DNA]</scope>
    <source>
        <strain evidence="3 4">Aroian</strain>
        <tissue evidence="3">Whole animal</tissue>
    </source>
</reference>
<name>A0ABR1BMC9_NECAM</name>